<accession>A0A318KJZ4</accession>
<dbReference type="EMBL" id="JALDAW010000016">
    <property type="protein sequence ID" value="MDY5168676.1"/>
    <property type="molecule type" value="Genomic_DNA"/>
</dbReference>
<keyword evidence="1" id="KW-0472">Membrane</keyword>
<dbReference type="EMBL" id="QJKH01000009">
    <property type="protein sequence ID" value="PXX77770.1"/>
    <property type="molecule type" value="Genomic_DNA"/>
</dbReference>
<dbReference type="AlphaFoldDB" id="A0A318KJZ4"/>
<proteinExistence type="predicted"/>
<reference evidence="3 4" key="1">
    <citation type="submission" date="2018-05" db="EMBL/GenBank/DDBJ databases">
        <title>Genomic Encyclopedia of Type Strains, Phase IV (KMG-IV): sequencing the most valuable type-strain genomes for metagenomic binning, comparative biology and taxonomic classification.</title>
        <authorList>
            <person name="Goeker M."/>
        </authorList>
    </citation>
    <scope>NUCLEOTIDE SEQUENCE [LARGE SCALE GENOMIC DNA]</scope>
    <source>
        <strain evidence="3 4">JC118</strain>
    </source>
</reference>
<evidence type="ECO:0000313" key="2">
    <source>
        <dbReference type="EMBL" id="MDY5168676.1"/>
    </source>
</evidence>
<reference evidence="2" key="2">
    <citation type="submission" date="2022-03" db="EMBL/GenBank/DDBJ databases">
        <title>First case of bacteraemia caused by Dielma fastidiosa in a patient hospitalised with diverticulitis.</title>
        <authorList>
            <person name="Forman-Ankjaer B."/>
            <person name="Hvid-Jensen F."/>
            <person name="Kobel C.M."/>
            <person name="Greve T."/>
        </authorList>
    </citation>
    <scope>NUCLEOTIDE SEQUENCE</scope>
    <source>
        <strain evidence="2">AUH_DF_2021</strain>
    </source>
</reference>
<organism evidence="3 4">
    <name type="scientific">Dielma fastidiosa</name>
    <dbReference type="NCBI Taxonomy" id="1034346"/>
    <lineage>
        <taxon>Bacteria</taxon>
        <taxon>Bacillati</taxon>
        <taxon>Bacillota</taxon>
        <taxon>Erysipelotrichia</taxon>
        <taxon>Erysipelotrichales</taxon>
        <taxon>Erysipelotrichaceae</taxon>
        <taxon>Dielma</taxon>
    </lineage>
</organism>
<protein>
    <submittedName>
        <fullName evidence="3">Uncharacterized protein</fullName>
    </submittedName>
</protein>
<dbReference type="RefSeq" id="WP_022938965.1">
    <property type="nucleotide sequence ID" value="NZ_BAABZA010000003.1"/>
</dbReference>
<keyword evidence="4" id="KW-1185">Reference proteome</keyword>
<keyword evidence="1" id="KW-1133">Transmembrane helix</keyword>
<dbReference type="STRING" id="1034346.GCA_000313565_02682"/>
<dbReference type="Proteomes" id="UP001276902">
    <property type="component" value="Unassembled WGS sequence"/>
</dbReference>
<name>A0A318KJZ4_9FIRM</name>
<gene>
    <name evidence="3" type="ORF">DES51_10921</name>
    <name evidence="2" type="ORF">MQE39_11170</name>
</gene>
<evidence type="ECO:0000256" key="1">
    <source>
        <dbReference type="SAM" id="Phobius"/>
    </source>
</evidence>
<feature type="transmembrane region" description="Helical" evidence="1">
    <location>
        <begin position="105"/>
        <end position="126"/>
    </location>
</feature>
<feature type="transmembrane region" description="Helical" evidence="1">
    <location>
        <begin position="132"/>
        <end position="150"/>
    </location>
</feature>
<evidence type="ECO:0000313" key="3">
    <source>
        <dbReference type="EMBL" id="PXX77770.1"/>
    </source>
</evidence>
<sequence>MSDIENRLEEQLLQYTYYYGIRNSNKDKQRCYSYIESKFAKEFGLDVKFDKLSVGISKIGLCIAGNLDKADKILIAPLDTPRKSYYKQYSYYPFNEKKSDRNHMLAALINGSIGVLLTAAVCWLVYLLFKQFWLSCICAFVSFLLYLYSLRNIFNFSSSAPLALFTYIAAHRRKDEQIAYVFLDHSAQNYLSLKLFLVKYKKQCERADAVIYFNNLAHGQHLVSAYKELDKNKSQFIEACEAEGLKIEDEGVLHCFESSSKLMIMTAAERDQSNEYYVKDIRSRRDKTVDVKRLKRIGDLLIKTA</sequence>
<comment type="caution">
    <text evidence="3">The sequence shown here is derived from an EMBL/GenBank/DDBJ whole genome shotgun (WGS) entry which is preliminary data.</text>
</comment>
<dbReference type="Proteomes" id="UP000247612">
    <property type="component" value="Unassembled WGS sequence"/>
</dbReference>
<keyword evidence="1" id="KW-0812">Transmembrane</keyword>
<evidence type="ECO:0000313" key="4">
    <source>
        <dbReference type="Proteomes" id="UP000247612"/>
    </source>
</evidence>